<evidence type="ECO:0000313" key="2">
    <source>
        <dbReference type="Proteomes" id="UP000055048"/>
    </source>
</evidence>
<dbReference type="Proteomes" id="UP000055048">
    <property type="component" value="Unassembled WGS sequence"/>
</dbReference>
<dbReference type="AlphaFoldDB" id="A0A0V0UEH7"/>
<gene>
    <name evidence="1" type="ORF">T05_13638</name>
</gene>
<reference evidence="1 2" key="1">
    <citation type="submission" date="2015-01" db="EMBL/GenBank/DDBJ databases">
        <title>Evolution of Trichinella species and genotypes.</title>
        <authorList>
            <person name="Korhonen P.K."/>
            <person name="Edoardo P."/>
            <person name="Giuseppe L.R."/>
            <person name="Gasser R.B."/>
        </authorList>
    </citation>
    <scope>NUCLEOTIDE SEQUENCE [LARGE SCALE GENOMIC DNA]</scope>
    <source>
        <strain evidence="1">ISS417</strain>
    </source>
</reference>
<keyword evidence="2" id="KW-1185">Reference proteome</keyword>
<dbReference type="EMBL" id="JYDJ01000020">
    <property type="protein sequence ID" value="KRX49107.1"/>
    <property type="molecule type" value="Genomic_DNA"/>
</dbReference>
<proteinExistence type="predicted"/>
<comment type="caution">
    <text evidence="1">The sequence shown here is derived from an EMBL/GenBank/DDBJ whole genome shotgun (WGS) entry which is preliminary data.</text>
</comment>
<protein>
    <submittedName>
        <fullName evidence="1">Uncharacterized protein</fullName>
    </submittedName>
</protein>
<name>A0A0V0UEH7_9BILA</name>
<evidence type="ECO:0000313" key="1">
    <source>
        <dbReference type="EMBL" id="KRX49107.1"/>
    </source>
</evidence>
<accession>A0A0V0UEH7</accession>
<sequence>MLSTEKRDRAGLMQLCLQKALLDILKPFSQTKCSSGASRKQLDRTDNSKNWMEKSQYSTNKSALFNRLQLLVECDSMNLMKSSHITDNGENYKHNLWE</sequence>
<organism evidence="1 2">
    <name type="scientific">Trichinella murrelli</name>
    <dbReference type="NCBI Taxonomy" id="144512"/>
    <lineage>
        <taxon>Eukaryota</taxon>
        <taxon>Metazoa</taxon>
        <taxon>Ecdysozoa</taxon>
        <taxon>Nematoda</taxon>
        <taxon>Enoplea</taxon>
        <taxon>Dorylaimia</taxon>
        <taxon>Trichinellida</taxon>
        <taxon>Trichinellidae</taxon>
        <taxon>Trichinella</taxon>
    </lineage>
</organism>